<dbReference type="PANTHER" id="PTHR10039">
    <property type="entry name" value="AMELOGENIN"/>
    <property type="match status" value="1"/>
</dbReference>
<feature type="compositionally biased region" description="Polar residues" evidence="2">
    <location>
        <begin position="15"/>
        <end position="25"/>
    </location>
</feature>
<dbReference type="SMART" id="SM00320">
    <property type="entry name" value="WD40"/>
    <property type="match status" value="4"/>
</dbReference>
<dbReference type="InterPro" id="IPR001680">
    <property type="entry name" value="WD40_rpt"/>
</dbReference>
<dbReference type="OrthoDB" id="3027122at2759"/>
<dbReference type="InterPro" id="IPR027417">
    <property type="entry name" value="P-loop_NTPase"/>
</dbReference>
<dbReference type="HOGENOM" id="CLU_000288_6_3_1"/>
<sequence>MKKTLHSLKTKFRDSSTSNQSAKVPTSEILSSTLNAAETSIRLLKELSDTVPFLGGAASATIFIIEQCRKSVRNSEDFEDLSKSLQNLSSLTSPDIGGDLVLSPQVTESVKEFDGAISNIRSEVESLLSSNRLSRLVNASENEARVTSLIKRVKDAIERIMLASLLDVSRGMEKIVLAQSLLSLNPVHSTQYNCVDRDQCLDGTRVSVLDDIQKWFDTGEEQIYWLNGAAGMGKTTIALSVAHRLVAEGRVLMGTFFCSRESVDRKNSALIFPTLACQLAGCNREYQDALVDVLARFPYVGSALPHEQVQRLIVDPLKKVHSSKAFALVIDALDECNGERASEKVLLALLQHMASAPSLKVFVSCRPAAYVETLLSFGEHRRMFKLHQVPAGIVDSDLRLFYHQRLEQIRIAKRIETEGWPPEVLVEKLVERAAGLFIFAVTVCKYADSRGDVKRRLEYIADLPMSEHKDALSVDILYTEVLSAALEKIPDERDCRDFARVLATVMLAQEVLTVDALGQLLDIETSVIYDLLRDVHPILFVPDETGTLMGEVIHTFHASFPDYMTASDRVGVKVPLMYINPAEHHSEMALCCLRCMNKELKRILPFTERFFANNEIQGLDLLVQTHISKALHYAALYWADHLSSATWAGLQISDILEELQLFASVKLLFWLECISLLQAARNALWIIVKGRDWLQVNCLPFYVPTLELLQDVYHAINESFEIIQNFAVHVYISFILFLPQGTSLYRHYLHHLPPNWKVTGHLPNTWNPLIRYADGVCAFSDLISFSPDERYIVSTDSTLITVDILSGIQGGLLPPFSSPPPTQSTWHAEMIPGVDAAFPSYSSAQPCVTSAIWLPSEAIVTCCTILTAAEEPYRCHCFVSLWDSETGVHKQLVFQATEEMNMFLPVLVTSPSFRYLGLSIPSAQIFWDTGTWEKISSVPSSTPFYRCFAMSDTFYMSGSEIWEITGASTAQGSLAFVPQHVTSAQFTRDGQGIILGLISGLVEIWSIPLQTKTVTHQLPLSWLDPLERLPSIAVSPAEDLIAVAYGSGVDLFHLKSNASLQLARRFQMPRLVSSMLTAATFSTSGQYLACHDEMGSVYVWTTAKAVLAQISGNDSPSVLRSSGAIPCSVTYMANNRFAVTGNADGSVSQWDCNTGLLIQTCKVSDHAVRAIAASSDGKFLACLNQQETSIWSLSNMGFKLDIEVNIPVSPEIKEYDPYTYIATFNSESTMVAIATGFVADIWKLTESDTWQRFTQFKMPMAKLSLYEDVSHSGDLTDDGDFLLEAWGFNHRWLVNHYHGLKTSSPYPVVGEVAGQQSEQATQDHIAPFRWWRLPEVTKHGSSFSHCQLYFSLDDQYILTPTGIYEIATGQECINYMSTPPGLIDALIQEHELKKFWKDEKEHYKRNGVLKTLHPPKNSNGWIADTEGRRTFWVPQRLIRNPLQSGPWYSCASEDDHFAFISEMNSTVVFVNVPGAGVSGQT</sequence>
<dbReference type="CDD" id="cd21037">
    <property type="entry name" value="MLKL_NTD"/>
    <property type="match status" value="1"/>
</dbReference>
<dbReference type="Proteomes" id="UP000053593">
    <property type="component" value="Unassembled WGS sequence"/>
</dbReference>
<feature type="domain" description="NACHT" evidence="3">
    <location>
        <begin position="222"/>
        <end position="369"/>
    </location>
</feature>
<evidence type="ECO:0000256" key="1">
    <source>
        <dbReference type="ARBA" id="ARBA00022737"/>
    </source>
</evidence>
<evidence type="ECO:0000313" key="5">
    <source>
        <dbReference type="Proteomes" id="UP000053593"/>
    </source>
</evidence>
<dbReference type="Gene3D" id="1.20.930.20">
    <property type="entry name" value="Adaptor protein Cbl, N-terminal domain"/>
    <property type="match status" value="1"/>
</dbReference>
<feature type="region of interest" description="Disordered" evidence="2">
    <location>
        <begin position="1"/>
        <end position="25"/>
    </location>
</feature>
<dbReference type="Gene3D" id="2.130.10.10">
    <property type="entry name" value="YVTN repeat-like/Quinoprotein amine dehydrogenase"/>
    <property type="match status" value="2"/>
</dbReference>
<dbReference type="EMBL" id="KN834792">
    <property type="protein sequence ID" value="KIK57221.1"/>
    <property type="molecule type" value="Genomic_DNA"/>
</dbReference>
<feature type="compositionally biased region" description="Basic residues" evidence="2">
    <location>
        <begin position="1"/>
        <end position="10"/>
    </location>
</feature>
<evidence type="ECO:0000313" key="4">
    <source>
        <dbReference type="EMBL" id="KIK57221.1"/>
    </source>
</evidence>
<dbReference type="InterPro" id="IPR015943">
    <property type="entry name" value="WD40/YVTN_repeat-like_dom_sf"/>
</dbReference>
<evidence type="ECO:0000256" key="2">
    <source>
        <dbReference type="SAM" id="MobiDB-lite"/>
    </source>
</evidence>
<dbReference type="SUPFAM" id="SSF82171">
    <property type="entry name" value="DPP6 N-terminal domain-like"/>
    <property type="match status" value="1"/>
</dbReference>
<name>A0A0D0BQ44_9AGAR</name>
<dbReference type="GO" id="GO:0007166">
    <property type="term" value="P:cell surface receptor signaling pathway"/>
    <property type="evidence" value="ECO:0007669"/>
    <property type="project" value="InterPro"/>
</dbReference>
<dbReference type="Gene3D" id="3.40.50.300">
    <property type="entry name" value="P-loop containing nucleotide triphosphate hydrolases"/>
    <property type="match status" value="1"/>
</dbReference>
<dbReference type="SUPFAM" id="SSF52540">
    <property type="entry name" value="P-loop containing nucleoside triphosphate hydrolases"/>
    <property type="match status" value="1"/>
</dbReference>
<reference evidence="4 5" key="1">
    <citation type="submission" date="2014-04" db="EMBL/GenBank/DDBJ databases">
        <title>Evolutionary Origins and Diversification of the Mycorrhizal Mutualists.</title>
        <authorList>
            <consortium name="DOE Joint Genome Institute"/>
            <consortium name="Mycorrhizal Genomics Consortium"/>
            <person name="Kohler A."/>
            <person name="Kuo A."/>
            <person name="Nagy L.G."/>
            <person name="Floudas D."/>
            <person name="Copeland A."/>
            <person name="Barry K.W."/>
            <person name="Cichocki N."/>
            <person name="Veneault-Fourrey C."/>
            <person name="LaButti K."/>
            <person name="Lindquist E.A."/>
            <person name="Lipzen A."/>
            <person name="Lundell T."/>
            <person name="Morin E."/>
            <person name="Murat C."/>
            <person name="Riley R."/>
            <person name="Ohm R."/>
            <person name="Sun H."/>
            <person name="Tunlid A."/>
            <person name="Henrissat B."/>
            <person name="Grigoriev I.V."/>
            <person name="Hibbett D.S."/>
            <person name="Martin F."/>
        </authorList>
    </citation>
    <scope>NUCLEOTIDE SEQUENCE [LARGE SCALE GENOMIC DNA]</scope>
    <source>
        <strain evidence="4 5">FD-317 M1</strain>
    </source>
</reference>
<dbReference type="PANTHER" id="PTHR10039:SF17">
    <property type="entry name" value="FUNGAL STAND N-TERMINAL GOODBYE DOMAIN-CONTAINING PROTEIN-RELATED"/>
    <property type="match status" value="1"/>
</dbReference>
<protein>
    <recommendedName>
        <fullName evidence="3">NACHT domain-containing protein</fullName>
    </recommendedName>
</protein>
<dbReference type="PROSITE" id="PS50837">
    <property type="entry name" value="NACHT"/>
    <property type="match status" value="1"/>
</dbReference>
<evidence type="ECO:0000259" key="3">
    <source>
        <dbReference type="PROSITE" id="PS50837"/>
    </source>
</evidence>
<organism evidence="4 5">
    <name type="scientific">Collybiopsis luxurians FD-317 M1</name>
    <dbReference type="NCBI Taxonomy" id="944289"/>
    <lineage>
        <taxon>Eukaryota</taxon>
        <taxon>Fungi</taxon>
        <taxon>Dikarya</taxon>
        <taxon>Basidiomycota</taxon>
        <taxon>Agaricomycotina</taxon>
        <taxon>Agaricomycetes</taxon>
        <taxon>Agaricomycetidae</taxon>
        <taxon>Agaricales</taxon>
        <taxon>Marasmiineae</taxon>
        <taxon>Omphalotaceae</taxon>
        <taxon>Collybiopsis</taxon>
        <taxon>Collybiopsis luxurians</taxon>
    </lineage>
</organism>
<keyword evidence="5" id="KW-1185">Reference proteome</keyword>
<dbReference type="InterPro" id="IPR007111">
    <property type="entry name" value="NACHT_NTPase"/>
</dbReference>
<proteinExistence type="predicted"/>
<dbReference type="Pfam" id="PF24883">
    <property type="entry name" value="NPHP3_N"/>
    <property type="match status" value="1"/>
</dbReference>
<gene>
    <name evidence="4" type="ORF">GYMLUDRAFT_263279</name>
</gene>
<dbReference type="InterPro" id="IPR059179">
    <property type="entry name" value="MLKL-like_MCAfunc"/>
</dbReference>
<dbReference type="InterPro" id="IPR056884">
    <property type="entry name" value="NPHP3-like_N"/>
</dbReference>
<keyword evidence="1" id="KW-0677">Repeat</keyword>
<dbReference type="InterPro" id="IPR036537">
    <property type="entry name" value="Adaptor_Cbl_N_dom_sf"/>
</dbReference>
<accession>A0A0D0BQ44</accession>